<organism evidence="1 2">
    <name type="scientific">Brachionus plicatilis</name>
    <name type="common">Marine rotifer</name>
    <name type="synonym">Brachionus muelleri</name>
    <dbReference type="NCBI Taxonomy" id="10195"/>
    <lineage>
        <taxon>Eukaryota</taxon>
        <taxon>Metazoa</taxon>
        <taxon>Spiralia</taxon>
        <taxon>Gnathifera</taxon>
        <taxon>Rotifera</taxon>
        <taxon>Eurotatoria</taxon>
        <taxon>Monogononta</taxon>
        <taxon>Pseudotrocha</taxon>
        <taxon>Ploima</taxon>
        <taxon>Brachionidae</taxon>
        <taxon>Brachionus</taxon>
    </lineage>
</organism>
<accession>A0A3M7PAY2</accession>
<reference evidence="1 2" key="1">
    <citation type="journal article" date="2018" name="Sci. Rep.">
        <title>Genomic signatures of local adaptation to the degree of environmental predictability in rotifers.</title>
        <authorList>
            <person name="Franch-Gras L."/>
            <person name="Hahn C."/>
            <person name="Garcia-Roger E.M."/>
            <person name="Carmona M.J."/>
            <person name="Serra M."/>
            <person name="Gomez A."/>
        </authorList>
    </citation>
    <scope>NUCLEOTIDE SEQUENCE [LARGE SCALE GENOMIC DNA]</scope>
    <source>
        <strain evidence="1">HYR1</strain>
    </source>
</reference>
<evidence type="ECO:0000313" key="2">
    <source>
        <dbReference type="Proteomes" id="UP000276133"/>
    </source>
</evidence>
<comment type="caution">
    <text evidence="1">The sequence shown here is derived from an EMBL/GenBank/DDBJ whole genome shotgun (WGS) entry which is preliminary data.</text>
</comment>
<evidence type="ECO:0000313" key="1">
    <source>
        <dbReference type="EMBL" id="RMZ95874.1"/>
    </source>
</evidence>
<name>A0A3M7PAY2_BRAPC</name>
<dbReference type="AlphaFoldDB" id="A0A3M7PAY2"/>
<keyword evidence="2" id="KW-1185">Reference proteome</keyword>
<sequence length="97" mass="10857">MPLNPHLRILCPKCAGTELSPSFQSPFIEKVLLMQDVFFYCASNQKLNKGNPSMSKSNWIYQISSRIANLGITSLNGKLMLKPNQIKCINTIKTINA</sequence>
<gene>
    <name evidence="1" type="ORF">BpHYR1_034933</name>
</gene>
<proteinExistence type="predicted"/>
<dbReference type="Proteomes" id="UP000276133">
    <property type="component" value="Unassembled WGS sequence"/>
</dbReference>
<protein>
    <submittedName>
        <fullName evidence="1">Uncharacterized protein</fullName>
    </submittedName>
</protein>
<dbReference type="EMBL" id="REGN01012325">
    <property type="protein sequence ID" value="RMZ95874.1"/>
    <property type="molecule type" value="Genomic_DNA"/>
</dbReference>